<organism evidence="2 3">
    <name type="scientific">Ruminococcus albus SY3</name>
    <dbReference type="NCBI Taxonomy" id="1341156"/>
    <lineage>
        <taxon>Bacteria</taxon>
        <taxon>Bacillati</taxon>
        <taxon>Bacillota</taxon>
        <taxon>Clostridia</taxon>
        <taxon>Eubacteriales</taxon>
        <taxon>Oscillospiraceae</taxon>
        <taxon>Ruminococcus</taxon>
    </lineage>
</organism>
<reference evidence="2 3" key="1">
    <citation type="submission" date="2013-06" db="EMBL/GenBank/DDBJ databases">
        <title>Rumen cellulosomics: divergent fiber-degrading strategies revealed by comparative genome-wide analysis of six Ruminococcal strains.</title>
        <authorList>
            <person name="Dassa B."/>
            <person name="Borovok I."/>
            <person name="Lamed R."/>
            <person name="Flint H."/>
            <person name="Yeoman C.J."/>
            <person name="White B."/>
            <person name="Bayer E.A."/>
        </authorList>
    </citation>
    <scope>NUCLEOTIDE SEQUENCE [LARGE SCALE GENOMIC DNA]</scope>
    <source>
        <strain evidence="2 3">SY3</strain>
    </source>
</reference>
<keyword evidence="1" id="KW-0812">Transmembrane</keyword>
<dbReference type="Proteomes" id="UP000021369">
    <property type="component" value="Unassembled WGS sequence"/>
</dbReference>
<dbReference type="GO" id="GO:0140359">
    <property type="term" value="F:ABC-type transporter activity"/>
    <property type="evidence" value="ECO:0007669"/>
    <property type="project" value="InterPro"/>
</dbReference>
<evidence type="ECO:0000313" key="3">
    <source>
        <dbReference type="Proteomes" id="UP000021369"/>
    </source>
</evidence>
<keyword evidence="3" id="KW-1185">Reference proteome</keyword>
<keyword evidence="1" id="KW-0472">Membrane</keyword>
<name>A0A011WVS1_RUMAL</name>
<keyword evidence="1" id="KW-1133">Transmembrane helix</keyword>
<gene>
    <name evidence="2" type="ORF">RASY3_03915</name>
</gene>
<comment type="caution">
    <text evidence="2">The sequence shown here is derived from an EMBL/GenBank/DDBJ whole genome shotgun (WGS) entry which is preliminary data.</text>
</comment>
<dbReference type="OrthoDB" id="1862600at2"/>
<feature type="transmembrane region" description="Helical" evidence="1">
    <location>
        <begin position="51"/>
        <end position="69"/>
    </location>
</feature>
<dbReference type="GO" id="GO:0005886">
    <property type="term" value="C:plasma membrane"/>
    <property type="evidence" value="ECO:0007669"/>
    <property type="project" value="UniProtKB-SubCell"/>
</dbReference>
<evidence type="ECO:0000256" key="1">
    <source>
        <dbReference type="SAM" id="Phobius"/>
    </source>
</evidence>
<proteinExistence type="predicted"/>
<protein>
    <submittedName>
        <fullName evidence="2">Uncharacterized protein</fullName>
    </submittedName>
</protein>
<dbReference type="EMBL" id="JEOB01000001">
    <property type="protein sequence ID" value="EXM41085.1"/>
    <property type="molecule type" value="Genomic_DNA"/>
</dbReference>
<dbReference type="PATRIC" id="fig|1341156.4.peg.503"/>
<feature type="transmembrane region" description="Helical" evidence="1">
    <location>
        <begin position="17"/>
        <end position="39"/>
    </location>
</feature>
<sequence>MLDLLSAGIHRYLKRPLTYLCFAASLICGITYVITSVQTSENVDFFFPDDFYFIFSIIANTILCVMNIGTEFSSGVIRNKISSGHKKHIVYLSEVLITVLISTIMFCLTAVPLVAYHISYLQRMNYLILSLALIFTAYIFIGIMIVFVCFVTANRTAAAIIGGLLVFLVNVIGYNADRMLDEPEFYNVYHQANGDYFTVAGELQETEDMDDIVEITQEENPEYPRGIKRNIVTVIRDSNPNVSINSFMSYCYCTNNSEELYEYEKESHSEMVRSEALMCIAAVLITICGALIFKKKNLK</sequence>
<feature type="transmembrane region" description="Helical" evidence="1">
    <location>
        <begin position="126"/>
        <end position="150"/>
    </location>
</feature>
<feature type="transmembrane region" description="Helical" evidence="1">
    <location>
        <begin position="275"/>
        <end position="293"/>
    </location>
</feature>
<dbReference type="AlphaFoldDB" id="A0A011WVS1"/>
<feature type="transmembrane region" description="Helical" evidence="1">
    <location>
        <begin position="157"/>
        <end position="176"/>
    </location>
</feature>
<evidence type="ECO:0000313" key="2">
    <source>
        <dbReference type="EMBL" id="EXM41085.1"/>
    </source>
</evidence>
<feature type="transmembrane region" description="Helical" evidence="1">
    <location>
        <begin position="89"/>
        <end position="114"/>
    </location>
</feature>
<accession>A0A011WVS1</accession>